<dbReference type="InterPro" id="IPR037802">
    <property type="entry name" value="SGF29"/>
</dbReference>
<feature type="compositionally biased region" description="Polar residues" evidence="1">
    <location>
        <begin position="128"/>
        <end position="138"/>
    </location>
</feature>
<feature type="region of interest" description="Disordered" evidence="1">
    <location>
        <begin position="78"/>
        <end position="157"/>
    </location>
</feature>
<dbReference type="PANTHER" id="PTHR21539">
    <property type="entry name" value="SAGA-ASSOCIATED FACTOR 29"/>
    <property type="match status" value="1"/>
</dbReference>
<evidence type="ECO:0000313" key="4">
    <source>
        <dbReference type="Proteomes" id="UP000827549"/>
    </source>
</evidence>
<dbReference type="EMBL" id="CP086714">
    <property type="protein sequence ID" value="WOO77914.1"/>
    <property type="molecule type" value="Genomic_DNA"/>
</dbReference>
<dbReference type="GeneID" id="87804723"/>
<dbReference type="InterPro" id="IPR047288">
    <property type="entry name" value="Tudor_SGF29_rpt1"/>
</dbReference>
<dbReference type="Proteomes" id="UP000827549">
    <property type="component" value="Chromosome 1"/>
</dbReference>
<organism evidence="3 4">
    <name type="scientific">Vanrija pseudolonga</name>
    <dbReference type="NCBI Taxonomy" id="143232"/>
    <lineage>
        <taxon>Eukaryota</taxon>
        <taxon>Fungi</taxon>
        <taxon>Dikarya</taxon>
        <taxon>Basidiomycota</taxon>
        <taxon>Agaricomycotina</taxon>
        <taxon>Tremellomycetes</taxon>
        <taxon>Trichosporonales</taxon>
        <taxon>Trichosporonaceae</taxon>
        <taxon>Vanrija</taxon>
    </lineage>
</organism>
<feature type="compositionally biased region" description="Polar residues" evidence="1">
    <location>
        <begin position="78"/>
        <end position="87"/>
    </location>
</feature>
<dbReference type="AlphaFoldDB" id="A0AAF0Y469"/>
<dbReference type="Pfam" id="PF07039">
    <property type="entry name" value="SGF29_Tudor"/>
    <property type="match status" value="1"/>
</dbReference>
<dbReference type="InterPro" id="IPR010750">
    <property type="entry name" value="SGF29_tudor-like_dom"/>
</dbReference>
<name>A0AAF0Y469_9TREE</name>
<keyword evidence="4" id="KW-1185">Reference proteome</keyword>
<feature type="domain" description="SGF29 C-terminal" evidence="2">
    <location>
        <begin position="164"/>
        <end position="317"/>
    </location>
</feature>
<evidence type="ECO:0000256" key="1">
    <source>
        <dbReference type="SAM" id="MobiDB-lite"/>
    </source>
</evidence>
<protein>
    <submittedName>
        <fullName evidence="3">SAGA-associated factor 29 B</fullName>
    </submittedName>
</protein>
<dbReference type="PANTHER" id="PTHR21539:SF0">
    <property type="entry name" value="SAGA-ASSOCIATED FACTOR 29"/>
    <property type="match status" value="1"/>
</dbReference>
<dbReference type="GO" id="GO:0000124">
    <property type="term" value="C:SAGA complex"/>
    <property type="evidence" value="ECO:0007669"/>
    <property type="project" value="InterPro"/>
</dbReference>
<dbReference type="CDD" id="cd20393">
    <property type="entry name" value="Tudor_SGF29_rpt1"/>
    <property type="match status" value="1"/>
</dbReference>
<dbReference type="RefSeq" id="XP_062623946.1">
    <property type="nucleotide sequence ID" value="XM_062767962.1"/>
</dbReference>
<sequence length="317" mass="33681">MSRARIVNGRLAAGADNEQAMTQAWHQIVDTLRRLPSAAAGRTGNDDDRKAAILEKETLDLALERLEYLIELRKGGNAQTTTETLTPRVSPAPGDGLMTPPSGGGLKRKRRPSAGVSASPAPAPVAPQSTESVLSSIPSPLAGGRAGTPLSSREPKQRRIDIADQLPLRAGRRIAAKSKTEEEWILAMVRKTIGGDKTRYEVQDADDGTKWVTSLRSIIPLPDREAPPGSSSHPSNLEDFPRGSSVLALYPDTTSFYQATVVSAPLPGTGMGLGVRGGNGRADPGAKAGVYRLSFVDDGDNVPEVDRDLVVLLPKDK</sequence>
<evidence type="ECO:0000259" key="2">
    <source>
        <dbReference type="PROSITE" id="PS51518"/>
    </source>
</evidence>
<dbReference type="PROSITE" id="PS51518">
    <property type="entry name" value="SGF29_C"/>
    <property type="match status" value="1"/>
</dbReference>
<proteinExistence type="predicted"/>
<dbReference type="Gene3D" id="2.30.30.140">
    <property type="match status" value="2"/>
</dbReference>
<evidence type="ECO:0000313" key="3">
    <source>
        <dbReference type="EMBL" id="WOO77914.1"/>
    </source>
</evidence>
<accession>A0AAF0Y469</accession>
<gene>
    <name evidence="3" type="primary">SGF29B</name>
    <name evidence="3" type="ORF">LOC62_01G001468</name>
</gene>
<reference evidence="3" key="1">
    <citation type="submission" date="2023-10" db="EMBL/GenBank/DDBJ databases">
        <authorList>
            <person name="Noh H."/>
        </authorList>
    </citation>
    <scope>NUCLEOTIDE SEQUENCE</scope>
    <source>
        <strain evidence="3">DUCC4014</strain>
    </source>
</reference>